<dbReference type="EMBL" id="CM012449">
    <property type="protein sequence ID" value="RVE64608.1"/>
    <property type="molecule type" value="Genomic_DNA"/>
</dbReference>
<accession>A0A3S2PYI4</accession>
<dbReference type="AlphaFoldDB" id="A0A3S2PYI4"/>
<evidence type="ECO:0000256" key="1">
    <source>
        <dbReference type="SAM" id="MobiDB-lite"/>
    </source>
</evidence>
<sequence length="115" mass="12029">MCTRLVVQMSCHNMSVHASACALPMSAPSPASCSSFGLIDAALLLRREAQDERRADTVHRGAPSVTLPRPGISSVLQEACASGSESFPGTVITRRGAAQSSPRAPALTEEYNTTA</sequence>
<reference evidence="2 3" key="2">
    <citation type="submission" date="2019-01" db="EMBL/GenBank/DDBJ databases">
        <title>A chromosome length genome reference of the Java medaka (oryzias javanicus).</title>
        <authorList>
            <person name="Herpin A."/>
            <person name="Takehana Y."/>
            <person name="Naruse K."/>
            <person name="Ansai S."/>
            <person name="Kawaguchi M."/>
        </authorList>
    </citation>
    <scope>NUCLEOTIDE SEQUENCE [LARGE SCALE GENOMIC DNA]</scope>
    <source>
        <strain evidence="2">RS831</strain>
        <tissue evidence="2">Whole body</tissue>
    </source>
</reference>
<evidence type="ECO:0000313" key="2">
    <source>
        <dbReference type="EMBL" id="RVE64608.1"/>
    </source>
</evidence>
<evidence type="ECO:0000313" key="3">
    <source>
        <dbReference type="Proteomes" id="UP000283210"/>
    </source>
</evidence>
<dbReference type="Proteomes" id="UP000283210">
    <property type="component" value="Chromosome 13"/>
</dbReference>
<name>A0A3S2PYI4_ORYJA</name>
<proteinExistence type="predicted"/>
<protein>
    <submittedName>
        <fullName evidence="2">Uncharacterized protein</fullName>
    </submittedName>
</protein>
<gene>
    <name evidence="2" type="ORF">OJAV_G00127480</name>
</gene>
<reference evidence="2 3" key="1">
    <citation type="submission" date="2018-11" db="EMBL/GenBank/DDBJ databases">
        <authorList>
            <person name="Lopez-Roques C."/>
            <person name="Donnadieu C."/>
            <person name="Bouchez O."/>
            <person name="Klopp C."/>
            <person name="Cabau C."/>
            <person name="Zahm M."/>
        </authorList>
    </citation>
    <scope>NUCLEOTIDE SEQUENCE [LARGE SCALE GENOMIC DNA]</scope>
    <source>
        <strain evidence="2">RS831</strain>
        <tissue evidence="2">Whole body</tissue>
    </source>
</reference>
<organism evidence="2 3">
    <name type="scientific">Oryzias javanicus</name>
    <name type="common">Javanese ricefish</name>
    <name type="synonym">Aplocheilus javanicus</name>
    <dbReference type="NCBI Taxonomy" id="123683"/>
    <lineage>
        <taxon>Eukaryota</taxon>
        <taxon>Metazoa</taxon>
        <taxon>Chordata</taxon>
        <taxon>Craniata</taxon>
        <taxon>Vertebrata</taxon>
        <taxon>Euteleostomi</taxon>
        <taxon>Actinopterygii</taxon>
        <taxon>Neopterygii</taxon>
        <taxon>Teleostei</taxon>
        <taxon>Neoteleostei</taxon>
        <taxon>Acanthomorphata</taxon>
        <taxon>Ovalentaria</taxon>
        <taxon>Atherinomorphae</taxon>
        <taxon>Beloniformes</taxon>
        <taxon>Adrianichthyidae</taxon>
        <taxon>Oryziinae</taxon>
        <taxon>Oryzias</taxon>
    </lineage>
</organism>
<feature type="region of interest" description="Disordered" evidence="1">
    <location>
        <begin position="94"/>
        <end position="115"/>
    </location>
</feature>
<keyword evidence="3" id="KW-1185">Reference proteome</keyword>